<protein>
    <submittedName>
        <fullName evidence="1">Uncharacterized protein</fullName>
    </submittedName>
</protein>
<dbReference type="EMBL" id="CP108036">
    <property type="protein sequence ID" value="WUN83851.1"/>
    <property type="molecule type" value="Genomic_DNA"/>
</dbReference>
<accession>A0ABZ1QME6</accession>
<reference evidence="1" key="1">
    <citation type="submission" date="2022-10" db="EMBL/GenBank/DDBJ databases">
        <title>The complete genomes of actinobacterial strains from the NBC collection.</title>
        <authorList>
            <person name="Joergensen T.S."/>
            <person name="Alvarez Arevalo M."/>
            <person name="Sterndorff E.B."/>
            <person name="Faurdal D."/>
            <person name="Vuksanovic O."/>
            <person name="Mourched A.-S."/>
            <person name="Charusanti P."/>
            <person name="Shaw S."/>
            <person name="Blin K."/>
            <person name="Weber T."/>
        </authorList>
    </citation>
    <scope>NUCLEOTIDE SEQUENCE</scope>
    <source>
        <strain evidence="1">NBC_00303</strain>
    </source>
</reference>
<proteinExistence type="predicted"/>
<evidence type="ECO:0000313" key="2">
    <source>
        <dbReference type="Proteomes" id="UP001432312"/>
    </source>
</evidence>
<gene>
    <name evidence="1" type="ORF">OHA91_38345</name>
</gene>
<dbReference type="GeneID" id="95502041"/>
<name>A0ABZ1QME6_9ACTN</name>
<sequence>MAGSKVGDVGEGVEALVVPGAGGEAPVDAELWSAVVAQGGGEAAVSFPRRDSGGAAESLVRSLEKEPVWPQLRGASPERVTIME</sequence>
<dbReference type="Proteomes" id="UP001432312">
    <property type="component" value="Chromosome"/>
</dbReference>
<dbReference type="RefSeq" id="WP_328740978.1">
    <property type="nucleotide sequence ID" value="NZ_CP108036.1"/>
</dbReference>
<organism evidence="1 2">
    <name type="scientific">Streptomyces erythrochromogenes</name>
    <dbReference type="NCBI Taxonomy" id="285574"/>
    <lineage>
        <taxon>Bacteria</taxon>
        <taxon>Bacillati</taxon>
        <taxon>Actinomycetota</taxon>
        <taxon>Actinomycetes</taxon>
        <taxon>Kitasatosporales</taxon>
        <taxon>Streptomycetaceae</taxon>
        <taxon>Streptomyces</taxon>
    </lineage>
</organism>
<evidence type="ECO:0000313" key="1">
    <source>
        <dbReference type="EMBL" id="WUN83851.1"/>
    </source>
</evidence>
<keyword evidence="2" id="KW-1185">Reference proteome</keyword>